<sequence>MSYPYSCPVRTIACHLGDYDLPCAQCHSVSPSKPNPPMDPGVVQANA</sequence>
<proteinExistence type="predicted"/>
<gene>
    <name evidence="1" type="ORF">I551_7282</name>
</gene>
<keyword evidence="2" id="KW-1185">Reference proteome</keyword>
<evidence type="ECO:0000313" key="2">
    <source>
        <dbReference type="Proteomes" id="UP000020681"/>
    </source>
</evidence>
<reference evidence="1 2" key="1">
    <citation type="submission" date="2014-01" db="EMBL/GenBank/DDBJ databases">
        <authorList>
            <person name="Dobos K."/>
            <person name="Lenaerts A."/>
            <person name="Ordway D."/>
            <person name="DeGroote M.A."/>
            <person name="Parker T."/>
            <person name="Sizemore C."/>
            <person name="Tallon L.J."/>
            <person name="Sadzewicz L.K."/>
            <person name="Sengamalay N."/>
            <person name="Fraser C.M."/>
            <person name="Hine E."/>
            <person name="Shefchek K.A."/>
            <person name="Das S.P."/>
            <person name="Tettelin H."/>
        </authorList>
    </citation>
    <scope>NUCLEOTIDE SEQUENCE [LARGE SCALE GENOMIC DNA]</scope>
    <source>
        <strain evidence="1 2">Harvey</strain>
    </source>
</reference>
<comment type="caution">
    <text evidence="1">The sequence shown here is derived from an EMBL/GenBank/DDBJ whole genome shotgun (WGS) entry which is preliminary data.</text>
</comment>
<protein>
    <submittedName>
        <fullName evidence="1">Uncharacterized protein</fullName>
    </submittedName>
</protein>
<dbReference type="EMBL" id="JAOL01000177">
    <property type="protein sequence ID" value="EUA86288.1"/>
    <property type="molecule type" value="Genomic_DNA"/>
</dbReference>
<dbReference type="Proteomes" id="UP000020681">
    <property type="component" value="Unassembled WGS sequence"/>
</dbReference>
<accession>A0ABN0QNK9</accession>
<name>A0ABN0QNK9_MYCUL</name>
<organism evidence="1 2">
    <name type="scientific">Mycobacterium ulcerans str. Harvey</name>
    <dbReference type="NCBI Taxonomy" id="1299332"/>
    <lineage>
        <taxon>Bacteria</taxon>
        <taxon>Bacillati</taxon>
        <taxon>Actinomycetota</taxon>
        <taxon>Actinomycetes</taxon>
        <taxon>Mycobacteriales</taxon>
        <taxon>Mycobacteriaceae</taxon>
        <taxon>Mycobacterium</taxon>
        <taxon>Mycobacterium ulcerans group</taxon>
    </lineage>
</organism>
<evidence type="ECO:0000313" key="1">
    <source>
        <dbReference type="EMBL" id="EUA86288.1"/>
    </source>
</evidence>